<dbReference type="EMBL" id="CAJJDO010000034">
    <property type="protein sequence ID" value="CAD8160160.1"/>
    <property type="molecule type" value="Genomic_DNA"/>
</dbReference>
<protein>
    <submittedName>
        <fullName evidence="1">Uncharacterized protein</fullName>
    </submittedName>
</protein>
<sequence length="59" mass="7464">MIYLKINEKMKYQFIYSNQKKQFTIEEINKVSKIGKREYLIQKKELYYLELQIFYLKFI</sequence>
<dbReference type="AlphaFoldDB" id="A0A8S1U5Q9"/>
<accession>A0A8S1U5Q9</accession>
<name>A0A8S1U5Q9_9CILI</name>
<evidence type="ECO:0000313" key="2">
    <source>
        <dbReference type="Proteomes" id="UP000689195"/>
    </source>
</evidence>
<evidence type="ECO:0000313" key="1">
    <source>
        <dbReference type="EMBL" id="CAD8160160.1"/>
    </source>
</evidence>
<reference evidence="1" key="1">
    <citation type="submission" date="2021-01" db="EMBL/GenBank/DDBJ databases">
        <authorList>
            <consortium name="Genoscope - CEA"/>
            <person name="William W."/>
        </authorList>
    </citation>
    <scope>NUCLEOTIDE SEQUENCE</scope>
</reference>
<dbReference type="Proteomes" id="UP000689195">
    <property type="component" value="Unassembled WGS sequence"/>
</dbReference>
<organism evidence="1 2">
    <name type="scientific">Paramecium pentaurelia</name>
    <dbReference type="NCBI Taxonomy" id="43138"/>
    <lineage>
        <taxon>Eukaryota</taxon>
        <taxon>Sar</taxon>
        <taxon>Alveolata</taxon>
        <taxon>Ciliophora</taxon>
        <taxon>Intramacronucleata</taxon>
        <taxon>Oligohymenophorea</taxon>
        <taxon>Peniculida</taxon>
        <taxon>Parameciidae</taxon>
        <taxon>Paramecium</taxon>
    </lineage>
</organism>
<comment type="caution">
    <text evidence="1">The sequence shown here is derived from an EMBL/GenBank/DDBJ whole genome shotgun (WGS) entry which is preliminary data.</text>
</comment>
<proteinExistence type="predicted"/>
<dbReference type="OrthoDB" id="73639at2759"/>
<keyword evidence="2" id="KW-1185">Reference proteome</keyword>
<gene>
    <name evidence="1" type="ORF">PPENT_87.1.T0340197</name>
</gene>